<dbReference type="EMBL" id="ABFX02000006">
    <property type="protein sequence ID" value="EDS18411.1"/>
    <property type="molecule type" value="Genomic_DNA"/>
</dbReference>
<comment type="caution">
    <text evidence="1">The sequence shown here is derived from an EMBL/GenBank/DDBJ whole genome shotgun (WGS) entry which is preliminary data.</text>
</comment>
<organism evidence="1 2">
    <name type="scientific">Thomasclavelia ramosa DSM 1402</name>
    <dbReference type="NCBI Taxonomy" id="445974"/>
    <lineage>
        <taxon>Bacteria</taxon>
        <taxon>Bacillati</taxon>
        <taxon>Bacillota</taxon>
        <taxon>Erysipelotrichia</taxon>
        <taxon>Erysipelotrichales</taxon>
        <taxon>Coprobacillaceae</taxon>
        <taxon>Thomasclavelia</taxon>
    </lineage>
</organism>
<proteinExistence type="predicted"/>
<protein>
    <submittedName>
        <fullName evidence="1">Uncharacterized protein</fullName>
    </submittedName>
</protein>
<sequence length="69" mass="8393">MLWAEEVVWKNLRGYEKKFDEAEWWTRLQNKPSPKGKRKTKTVNQKPVKIKRMYALPREALWTMKSSKL</sequence>
<gene>
    <name evidence="1" type="ORF">CLORAM_01957</name>
</gene>
<name>B0N5P3_9FIRM</name>
<dbReference type="AlphaFoldDB" id="B0N5P3"/>
<reference evidence="1" key="1">
    <citation type="submission" date="2007-11" db="EMBL/GenBank/DDBJ databases">
        <authorList>
            <person name="Fulton L."/>
            <person name="Clifton S."/>
            <person name="Fulton B."/>
            <person name="Xu J."/>
            <person name="Minx P."/>
            <person name="Pepin K.H."/>
            <person name="Johnson M."/>
            <person name="Thiruvilangam P."/>
            <person name="Bhonagiri V."/>
            <person name="Nash W.E."/>
            <person name="Mardis E.R."/>
            <person name="Wilson R.K."/>
        </authorList>
    </citation>
    <scope>NUCLEOTIDE SEQUENCE [LARGE SCALE GENOMIC DNA]</scope>
    <source>
        <strain evidence="1">DSM 1402</strain>
    </source>
</reference>
<keyword evidence="2" id="KW-1185">Reference proteome</keyword>
<accession>B0N5P3</accession>
<evidence type="ECO:0000313" key="1">
    <source>
        <dbReference type="EMBL" id="EDS18411.1"/>
    </source>
</evidence>
<dbReference type="HOGENOM" id="CLU_2769534_0_0_9"/>
<evidence type="ECO:0000313" key="2">
    <source>
        <dbReference type="Proteomes" id="UP000005798"/>
    </source>
</evidence>
<reference evidence="1" key="2">
    <citation type="submission" date="2014-06" db="EMBL/GenBank/DDBJ databases">
        <title>Draft genome sequence of Clostridium ramosum(DSM 1402).</title>
        <authorList>
            <person name="Sudarsanam P."/>
            <person name="Ley R."/>
            <person name="Guruge J."/>
            <person name="Turnbaugh P.J."/>
            <person name="Mahowald M."/>
            <person name="Liep D."/>
            <person name="Gordon J."/>
        </authorList>
    </citation>
    <scope>NUCLEOTIDE SEQUENCE</scope>
    <source>
        <strain evidence="1">DSM 1402</strain>
    </source>
</reference>
<dbReference type="Proteomes" id="UP000005798">
    <property type="component" value="Unassembled WGS sequence"/>
</dbReference>